<evidence type="ECO:0000256" key="8">
    <source>
        <dbReference type="SAM" id="MobiDB-lite"/>
    </source>
</evidence>
<keyword evidence="4" id="KW-0677">Repeat</keyword>
<dbReference type="SMART" id="SM00320">
    <property type="entry name" value="WD40"/>
    <property type="match status" value="6"/>
</dbReference>
<dbReference type="FunFam" id="2.130.10.10:FF:000512">
    <property type="entry name" value="WD-40 repeat-containing protein MSI1"/>
    <property type="match status" value="1"/>
</dbReference>
<evidence type="ECO:0000256" key="5">
    <source>
        <dbReference type="ARBA" id="ARBA00022853"/>
    </source>
</evidence>
<evidence type="ECO:0000256" key="6">
    <source>
        <dbReference type="ARBA" id="ARBA00023242"/>
    </source>
</evidence>
<evidence type="ECO:0000313" key="10">
    <source>
        <dbReference type="EMBL" id="CAI9294304.1"/>
    </source>
</evidence>
<keyword evidence="5" id="KW-0156">Chromatin regulator</keyword>
<dbReference type="EMBL" id="OX465083">
    <property type="protein sequence ID" value="CAI9294304.1"/>
    <property type="molecule type" value="Genomic_DNA"/>
</dbReference>
<dbReference type="EMBL" id="OX465083">
    <property type="protein sequence ID" value="CAI9294305.1"/>
    <property type="molecule type" value="Genomic_DNA"/>
</dbReference>
<proteinExistence type="inferred from homology"/>
<dbReference type="InterPro" id="IPR001680">
    <property type="entry name" value="WD40_rpt"/>
</dbReference>
<evidence type="ECO:0000256" key="1">
    <source>
        <dbReference type="ARBA" id="ARBA00004123"/>
    </source>
</evidence>
<accession>A0AA35ZKF3</accession>
<dbReference type="PROSITE" id="PS00678">
    <property type="entry name" value="WD_REPEATS_1"/>
    <property type="match status" value="1"/>
</dbReference>
<dbReference type="PRINTS" id="PR00320">
    <property type="entry name" value="GPROTEINBRPT"/>
</dbReference>
<sequence length="427" mass="49382">MEDEKDTNLEKKEDETGDKIDEETLDIDYSRGEEFERMFNEEYKIWKKETPFLYDFVISRALEWPSLTVEWLPDQIESPDGEYSIQKIIFGTHTSDDEPNYLIIAQVKLPLFDVEYDDSHDNEYEHSGRKIEVVQQICHEGEVHRARYMPQNSCVIATKTIDSEVYVFDYLRHPIKPCPDEQFNPDLILKGHESDGFGLSWSKFKQGLLLSGSYDEKICMWDINGTPVNHALDAMQIYKVHNGPVEDVAWSLKHDYLFGSCGDDKYLHIFDLRSPCLTKPIQTLMAHQNSINCLAFNPFNEWIVATGSVDNTVKLFDLRKFTSALHIFNFHLNEVIQVGWSPQNETILASCCAGRRLLVWDLSRIGEEQSSRDAEDGPPELMFIHGGHTDRVVDLSWNPCEDWVIASVADDNILQVWQMADHIYNDE</sequence>
<dbReference type="PROSITE" id="PS50294">
    <property type="entry name" value="WD_REPEATS_REGION"/>
    <property type="match status" value="2"/>
</dbReference>
<feature type="repeat" description="WD" evidence="7">
    <location>
        <begin position="385"/>
        <end position="419"/>
    </location>
</feature>
<evidence type="ECO:0000313" key="11">
    <source>
        <dbReference type="EMBL" id="CAI9294305.1"/>
    </source>
</evidence>
<keyword evidence="3 7" id="KW-0853">WD repeat</keyword>
<gene>
    <name evidence="10" type="ORF">LSALG_LOCUS33291</name>
    <name evidence="11" type="ORF">LSALG_LOCUS33292</name>
</gene>
<evidence type="ECO:0000256" key="7">
    <source>
        <dbReference type="PROSITE-ProRule" id="PRU00221"/>
    </source>
</evidence>
<keyword evidence="12" id="KW-1185">Reference proteome</keyword>
<evidence type="ECO:0000256" key="2">
    <source>
        <dbReference type="ARBA" id="ARBA00009341"/>
    </source>
</evidence>
<dbReference type="Pfam" id="PF12265">
    <property type="entry name" value="CAF1C_H4-bd"/>
    <property type="match status" value="1"/>
</dbReference>
<protein>
    <recommendedName>
        <fullName evidence="9">Histone-binding protein RBBP4-like N-terminal domain-containing protein</fullName>
    </recommendedName>
</protein>
<dbReference type="PANTHER" id="PTHR22850">
    <property type="entry name" value="WD40 REPEAT FAMILY"/>
    <property type="match status" value="1"/>
</dbReference>
<dbReference type="SUPFAM" id="SSF50978">
    <property type="entry name" value="WD40 repeat-like"/>
    <property type="match status" value="1"/>
</dbReference>
<feature type="repeat" description="WD" evidence="7">
    <location>
        <begin position="189"/>
        <end position="224"/>
    </location>
</feature>
<comment type="similarity">
    <text evidence="2">Belongs to the WD repeat RBAP46/RBAP48/MSI1 family.</text>
</comment>
<dbReference type="AlphaFoldDB" id="A0AA35ZKF3"/>
<dbReference type="InterPro" id="IPR015943">
    <property type="entry name" value="WD40/YVTN_repeat-like_dom_sf"/>
</dbReference>
<dbReference type="GO" id="GO:0006325">
    <property type="term" value="P:chromatin organization"/>
    <property type="evidence" value="ECO:0007669"/>
    <property type="project" value="UniProtKB-KW"/>
</dbReference>
<evidence type="ECO:0000256" key="3">
    <source>
        <dbReference type="ARBA" id="ARBA00022574"/>
    </source>
</evidence>
<dbReference type="InterPro" id="IPR020472">
    <property type="entry name" value="WD40_PAC1"/>
</dbReference>
<name>A0AA35ZKF3_LACSI</name>
<comment type="subcellular location">
    <subcellularLocation>
        <location evidence="1">Nucleus</location>
    </subcellularLocation>
</comment>
<feature type="region of interest" description="Disordered" evidence="8">
    <location>
        <begin position="1"/>
        <end position="22"/>
    </location>
</feature>
<feature type="repeat" description="WD" evidence="7">
    <location>
        <begin position="284"/>
        <end position="319"/>
    </location>
</feature>
<dbReference type="InterPro" id="IPR022052">
    <property type="entry name" value="Histone-bd_RBBP4-like_N"/>
</dbReference>
<dbReference type="Pfam" id="PF00400">
    <property type="entry name" value="WD40"/>
    <property type="match status" value="5"/>
</dbReference>
<feature type="compositionally biased region" description="Basic and acidic residues" evidence="8">
    <location>
        <begin position="1"/>
        <end position="19"/>
    </location>
</feature>
<dbReference type="GO" id="GO:0005634">
    <property type="term" value="C:nucleus"/>
    <property type="evidence" value="ECO:0007669"/>
    <property type="project" value="UniProtKB-SubCell"/>
</dbReference>
<dbReference type="Gene3D" id="2.130.10.10">
    <property type="entry name" value="YVTN repeat-like/Quinoprotein amine dehydrogenase"/>
    <property type="match status" value="1"/>
</dbReference>
<feature type="domain" description="Histone-binding protein RBBP4-like N-terminal" evidence="9">
    <location>
        <begin position="41"/>
        <end position="110"/>
    </location>
</feature>
<evidence type="ECO:0000313" key="12">
    <source>
        <dbReference type="Proteomes" id="UP001177003"/>
    </source>
</evidence>
<keyword evidence="6" id="KW-0539">Nucleus</keyword>
<dbReference type="Proteomes" id="UP001177003">
    <property type="component" value="Chromosome 7"/>
</dbReference>
<dbReference type="InterPro" id="IPR036322">
    <property type="entry name" value="WD40_repeat_dom_sf"/>
</dbReference>
<evidence type="ECO:0000259" key="9">
    <source>
        <dbReference type="Pfam" id="PF12265"/>
    </source>
</evidence>
<reference evidence="11" key="1">
    <citation type="submission" date="2023-04" db="EMBL/GenBank/DDBJ databases">
        <authorList>
            <person name="Vijverberg K."/>
            <person name="Xiong W."/>
            <person name="Schranz E."/>
        </authorList>
    </citation>
    <scope>NUCLEOTIDE SEQUENCE</scope>
</reference>
<evidence type="ECO:0000256" key="4">
    <source>
        <dbReference type="ARBA" id="ARBA00022737"/>
    </source>
</evidence>
<dbReference type="InterPro" id="IPR019775">
    <property type="entry name" value="WD40_repeat_CS"/>
</dbReference>
<organism evidence="11 12">
    <name type="scientific">Lactuca saligna</name>
    <name type="common">Willowleaf lettuce</name>
    <dbReference type="NCBI Taxonomy" id="75948"/>
    <lineage>
        <taxon>Eukaryota</taxon>
        <taxon>Viridiplantae</taxon>
        <taxon>Streptophyta</taxon>
        <taxon>Embryophyta</taxon>
        <taxon>Tracheophyta</taxon>
        <taxon>Spermatophyta</taxon>
        <taxon>Magnoliopsida</taxon>
        <taxon>eudicotyledons</taxon>
        <taxon>Gunneridae</taxon>
        <taxon>Pentapetalae</taxon>
        <taxon>asterids</taxon>
        <taxon>campanulids</taxon>
        <taxon>Asterales</taxon>
        <taxon>Asteraceae</taxon>
        <taxon>Cichorioideae</taxon>
        <taxon>Cichorieae</taxon>
        <taxon>Lactucinae</taxon>
        <taxon>Lactuca</taxon>
    </lineage>
</organism>
<dbReference type="PROSITE" id="PS50082">
    <property type="entry name" value="WD_REPEATS_2"/>
    <property type="match status" value="3"/>
</dbReference>
<dbReference type="InterPro" id="IPR050459">
    <property type="entry name" value="WD_repeat_RBAP46/RBAP48/MSI1"/>
</dbReference>